<dbReference type="PANTHER" id="PTHR10357:SF205">
    <property type="entry name" value="O-GLYCOSYL HYDROLASE FAMILY 13"/>
    <property type="match status" value="1"/>
</dbReference>
<name>A0ABX0QLG4_9BACT</name>
<evidence type="ECO:0000313" key="3">
    <source>
        <dbReference type="Proteomes" id="UP000606008"/>
    </source>
</evidence>
<dbReference type="InterPro" id="IPR017853">
    <property type="entry name" value="GH"/>
</dbReference>
<dbReference type="SUPFAM" id="SSF51445">
    <property type="entry name" value="(Trans)glycosidases"/>
    <property type="match status" value="1"/>
</dbReference>
<dbReference type="PANTHER" id="PTHR10357">
    <property type="entry name" value="ALPHA-AMYLASE FAMILY MEMBER"/>
    <property type="match status" value="1"/>
</dbReference>
<organism evidence="2 3">
    <name type="scientific">Fibrivirga algicola</name>
    <dbReference type="NCBI Taxonomy" id="2950420"/>
    <lineage>
        <taxon>Bacteria</taxon>
        <taxon>Pseudomonadati</taxon>
        <taxon>Bacteroidota</taxon>
        <taxon>Cytophagia</taxon>
        <taxon>Cytophagales</taxon>
        <taxon>Spirosomataceae</taxon>
        <taxon>Fibrivirga</taxon>
    </lineage>
</organism>
<dbReference type="Proteomes" id="UP000606008">
    <property type="component" value="Unassembled WGS sequence"/>
</dbReference>
<accession>A0ABX0QLG4</accession>
<dbReference type="RefSeq" id="WP_166692118.1">
    <property type="nucleotide sequence ID" value="NZ_WAEL01000004.1"/>
</dbReference>
<protein>
    <submittedName>
        <fullName evidence="2">Alpha-amylase</fullName>
    </submittedName>
</protein>
<reference evidence="3" key="1">
    <citation type="submission" date="2019-09" db="EMBL/GenBank/DDBJ databases">
        <authorList>
            <person name="Jung D.-H."/>
        </authorList>
    </citation>
    <scope>NUCLEOTIDE SEQUENCE [LARGE SCALE GENOMIC DNA]</scope>
    <source>
        <strain evidence="3">JA-25</strain>
    </source>
</reference>
<comment type="caution">
    <text evidence="2">The sequence shown here is derived from an EMBL/GenBank/DDBJ whole genome shotgun (WGS) entry which is preliminary data.</text>
</comment>
<gene>
    <name evidence="2" type="ORF">F7231_12360</name>
</gene>
<dbReference type="CDD" id="cd11349">
    <property type="entry name" value="AmyAc_3"/>
    <property type="match status" value="1"/>
</dbReference>
<dbReference type="InterPro" id="IPR006047">
    <property type="entry name" value="GH13_cat_dom"/>
</dbReference>
<evidence type="ECO:0000259" key="1">
    <source>
        <dbReference type="SMART" id="SM00642"/>
    </source>
</evidence>
<evidence type="ECO:0000313" key="2">
    <source>
        <dbReference type="EMBL" id="NID10964.1"/>
    </source>
</evidence>
<dbReference type="SMART" id="SM00642">
    <property type="entry name" value="Aamy"/>
    <property type="match status" value="1"/>
</dbReference>
<dbReference type="Gene3D" id="3.20.20.80">
    <property type="entry name" value="Glycosidases"/>
    <property type="match status" value="2"/>
</dbReference>
<proteinExistence type="predicted"/>
<dbReference type="Pfam" id="PF00128">
    <property type="entry name" value="Alpha-amylase"/>
    <property type="match status" value="1"/>
</dbReference>
<reference evidence="3" key="2">
    <citation type="submission" date="2023-07" db="EMBL/GenBank/DDBJ databases">
        <authorList>
            <person name="Jung D.-H."/>
        </authorList>
    </citation>
    <scope>NUCLEOTIDE SEQUENCE [LARGE SCALE GENOMIC DNA]</scope>
    <source>
        <strain evidence="3">JA-25</strain>
    </source>
</reference>
<keyword evidence="3" id="KW-1185">Reference proteome</keyword>
<sequence>MAFDKLIIYQLLPRLFGNTNTTNRVWGTLAENGSGTFADINEAALESIKTLGATHIWYTGVPEHATMTDYSAQGITPDDPAVVKGRAGSPYAIKDYYDVVPDFAQSVPDRMAEFEALVARTHAHGLKVIIDIVPNHVARQYGSDAQPANVPDLGEGDDVRQAFSSQNNFYYLPGTTFVAPFTPGSVDAATPLANSAPPIHEAPAKVTGSGSITEAPHLDDWYETIKLNYGYNVFEGTLYTGPTATADHPDTWQKMLDIMLYWAAKGVDGFRCDMAHLVPVAFWQWVTAKVRATYPTHIFIAEIYDPGLYRPFIFEGGFDYLYDKVGLYDSLRRLIEGHGSCYDLTRVWQQESGDFAEHMLRFLETHDEQRIASSFFATDPMKALPAMVVTATMHTGPYLIYFGQEIGVRAEDAEGFSGHDGRTTIFDYWGITDWQGYVNEHRYDGTGLTPEQRKLRAFYEKLGTLVNQSDAIRTGAFYDLQWANQATPGYNQHRVYSYLRYTDGQKLLIVCNFDQTAPLNVVLCIPDHALSLMHISGETTLHLSDLLGSNDTSTGRGVTGFQLSLPAGSVRIFTLETS</sequence>
<dbReference type="EMBL" id="WAEL01000004">
    <property type="protein sequence ID" value="NID10964.1"/>
    <property type="molecule type" value="Genomic_DNA"/>
</dbReference>
<feature type="domain" description="Glycosyl hydrolase family 13 catalytic" evidence="1">
    <location>
        <begin position="10"/>
        <end position="452"/>
    </location>
</feature>